<dbReference type="Gene3D" id="3.90.190.20">
    <property type="entry name" value="Mur ligase, C-terminal domain"/>
    <property type="match status" value="1"/>
</dbReference>
<evidence type="ECO:0000256" key="4">
    <source>
        <dbReference type="ARBA" id="ARBA00022598"/>
    </source>
</evidence>
<dbReference type="AlphaFoldDB" id="A0A6J6ACT5"/>
<evidence type="ECO:0000256" key="6">
    <source>
        <dbReference type="ARBA" id="ARBA00022840"/>
    </source>
</evidence>
<evidence type="ECO:0000256" key="2">
    <source>
        <dbReference type="ARBA" id="ARBA00004752"/>
    </source>
</evidence>
<dbReference type="Gene3D" id="3.40.50.720">
    <property type="entry name" value="NAD(P)-binding Rossmann-like Domain"/>
    <property type="match status" value="1"/>
</dbReference>
<evidence type="ECO:0000313" key="9">
    <source>
        <dbReference type="EMBL" id="CAB4366610.1"/>
    </source>
</evidence>
<name>A0A6J6ACT5_9ZZZZ</name>
<dbReference type="GO" id="GO:0005737">
    <property type="term" value="C:cytoplasm"/>
    <property type="evidence" value="ECO:0007669"/>
    <property type="project" value="UniProtKB-SubCell"/>
</dbReference>
<keyword evidence="5" id="KW-0547">Nucleotide-binding</keyword>
<dbReference type="PANTHER" id="PTHR43692">
    <property type="entry name" value="UDP-N-ACETYLMURAMOYLALANINE--D-GLUTAMATE LIGASE"/>
    <property type="match status" value="1"/>
</dbReference>
<comment type="pathway">
    <text evidence="2">Cell wall biogenesis; peptidoglycan biosynthesis.</text>
</comment>
<proteinExistence type="inferred from homology"/>
<evidence type="ECO:0000259" key="7">
    <source>
        <dbReference type="Pfam" id="PF02875"/>
    </source>
</evidence>
<dbReference type="Pfam" id="PF08245">
    <property type="entry name" value="Mur_ligase_M"/>
    <property type="match status" value="1"/>
</dbReference>
<dbReference type="InterPro" id="IPR005762">
    <property type="entry name" value="MurD"/>
</dbReference>
<dbReference type="GO" id="GO:0008360">
    <property type="term" value="P:regulation of cell shape"/>
    <property type="evidence" value="ECO:0007669"/>
    <property type="project" value="InterPro"/>
</dbReference>
<accession>A0A6J6ACT5</accession>
<dbReference type="InterPro" id="IPR004101">
    <property type="entry name" value="Mur_ligase_C"/>
</dbReference>
<dbReference type="InterPro" id="IPR036615">
    <property type="entry name" value="Mur_ligase_C_dom_sf"/>
</dbReference>
<reference evidence="9" key="1">
    <citation type="submission" date="2020-05" db="EMBL/GenBank/DDBJ databases">
        <authorList>
            <person name="Chiriac C."/>
            <person name="Salcher M."/>
            <person name="Ghai R."/>
            <person name="Kavagutti S V."/>
        </authorList>
    </citation>
    <scope>NUCLEOTIDE SEQUENCE</scope>
</reference>
<evidence type="ECO:0000259" key="8">
    <source>
        <dbReference type="Pfam" id="PF08245"/>
    </source>
</evidence>
<keyword evidence="3" id="KW-0963">Cytoplasm</keyword>
<keyword evidence="6" id="KW-0067">ATP-binding</keyword>
<dbReference type="GO" id="GO:0051301">
    <property type="term" value="P:cell division"/>
    <property type="evidence" value="ECO:0007669"/>
    <property type="project" value="InterPro"/>
</dbReference>
<feature type="domain" description="Mur ligase central" evidence="8">
    <location>
        <begin position="110"/>
        <end position="288"/>
    </location>
</feature>
<dbReference type="SUPFAM" id="SSF53623">
    <property type="entry name" value="MurD-like peptide ligases, catalytic domain"/>
    <property type="match status" value="1"/>
</dbReference>
<evidence type="ECO:0000256" key="5">
    <source>
        <dbReference type="ARBA" id="ARBA00022741"/>
    </source>
</evidence>
<dbReference type="InterPro" id="IPR036565">
    <property type="entry name" value="Mur-like_cat_sf"/>
</dbReference>
<dbReference type="HAMAP" id="MF_00639">
    <property type="entry name" value="MurD"/>
    <property type="match status" value="1"/>
</dbReference>
<comment type="subcellular location">
    <subcellularLocation>
        <location evidence="1">Cytoplasm</location>
    </subcellularLocation>
</comment>
<dbReference type="UniPathway" id="UPA00219"/>
<dbReference type="Gene3D" id="3.40.1190.10">
    <property type="entry name" value="Mur-like, catalytic domain"/>
    <property type="match status" value="1"/>
</dbReference>
<organism evidence="9">
    <name type="scientific">freshwater metagenome</name>
    <dbReference type="NCBI Taxonomy" id="449393"/>
    <lineage>
        <taxon>unclassified sequences</taxon>
        <taxon>metagenomes</taxon>
        <taxon>ecological metagenomes</taxon>
    </lineage>
</organism>
<evidence type="ECO:0000256" key="3">
    <source>
        <dbReference type="ARBA" id="ARBA00022490"/>
    </source>
</evidence>
<gene>
    <name evidence="9" type="ORF">UFOPK4180_00198</name>
</gene>
<dbReference type="EMBL" id="CAESPC010000015">
    <property type="protein sequence ID" value="CAB4366610.1"/>
    <property type="molecule type" value="Genomic_DNA"/>
</dbReference>
<sequence length="465" mass="50276">MPQAHYENLRDKRVLVAGAGITGIACAKALERKGAVVAIVDEKVSELEGFRVFEPVKVTISNFDSLLVSPGWREDHPLIVRAREAGLTIINEIDFAWSLKNQSQKWLALTGTNGKTSTVELAAEMLRRGGISAIACGNVGTTVIESVESTENFDYLVLELSSFQLHWAEDPTFVASAILNIAEDHVDWHGSFDAYARDKISILEKSTTGILNGDDSEIVVRTSHWKGRKVFFSLDTPAPGEIGVVEELLVDRAFVADTQEAAMFSELNEVKPTVPHNVSNALAAAGLARTAGVTHEAIREAIVAFTPGKHRIEKVLENNGVTWINDSKATNPHAAAASIMSSLSVIWIAGGLAKGATMGELIERVKSRVRIAILIGQDGNLIAQEIRQRAPHIEIVEIQTPQSYQRGAEDNSLMEAVVSAAQSRAVSGDTVLLAPACASMDQFISYSDRGERFSAAVEKVINNGK</sequence>
<evidence type="ECO:0000256" key="1">
    <source>
        <dbReference type="ARBA" id="ARBA00004496"/>
    </source>
</evidence>
<protein>
    <submittedName>
        <fullName evidence="9">Unannotated protein</fullName>
    </submittedName>
</protein>
<dbReference type="InterPro" id="IPR013221">
    <property type="entry name" value="Mur_ligase_cen"/>
</dbReference>
<dbReference type="PANTHER" id="PTHR43692:SF1">
    <property type="entry name" value="UDP-N-ACETYLMURAMOYLALANINE--D-GLUTAMATE LIGASE"/>
    <property type="match status" value="1"/>
</dbReference>
<feature type="domain" description="Mur ligase C-terminal" evidence="7">
    <location>
        <begin position="310"/>
        <end position="437"/>
    </location>
</feature>
<dbReference type="SUPFAM" id="SSF53244">
    <property type="entry name" value="MurD-like peptide ligases, peptide-binding domain"/>
    <property type="match status" value="1"/>
</dbReference>
<keyword evidence="4" id="KW-0436">Ligase</keyword>
<dbReference type="Pfam" id="PF02875">
    <property type="entry name" value="Mur_ligase_C"/>
    <property type="match status" value="1"/>
</dbReference>
<dbReference type="GO" id="GO:0009252">
    <property type="term" value="P:peptidoglycan biosynthetic process"/>
    <property type="evidence" value="ECO:0007669"/>
    <property type="project" value="UniProtKB-UniPathway"/>
</dbReference>
<dbReference type="GO" id="GO:0005524">
    <property type="term" value="F:ATP binding"/>
    <property type="evidence" value="ECO:0007669"/>
    <property type="project" value="UniProtKB-KW"/>
</dbReference>
<dbReference type="GO" id="GO:0008764">
    <property type="term" value="F:UDP-N-acetylmuramoylalanine-D-glutamate ligase activity"/>
    <property type="evidence" value="ECO:0007669"/>
    <property type="project" value="UniProtKB-EC"/>
</dbReference>
<dbReference type="NCBIfam" id="TIGR01087">
    <property type="entry name" value="murD"/>
    <property type="match status" value="1"/>
</dbReference>
<dbReference type="SUPFAM" id="SSF51984">
    <property type="entry name" value="MurCD N-terminal domain"/>
    <property type="match status" value="1"/>
</dbReference>
<dbReference type="Pfam" id="PF21799">
    <property type="entry name" value="MurD-like_N"/>
    <property type="match status" value="1"/>
</dbReference>